<comment type="caution">
    <text evidence="3">The sequence shown here is derived from an EMBL/GenBank/DDBJ whole genome shotgun (WGS) entry which is preliminary data.</text>
</comment>
<keyword evidence="4" id="KW-1185">Reference proteome</keyword>
<feature type="chain" id="PRO_5014793252" evidence="2">
    <location>
        <begin position="20"/>
        <end position="202"/>
    </location>
</feature>
<sequence length="202" mass="22692">MRTRFAVIVLICFSFSIFAENETGEWKEYGLKEVLGRLKFYAFAKIAQSVRTGASFDQELYVKETPCAQDFPKLEGNFQCALLKVSTFEDKLAESSEPTPPNATATSATNGLTPSKMIPPIPVKAKWYEGRTLAGKGVLSLPGKEGQSDLKLFYHTDGKLSHYYYEDKIVVFDWKGHELSTILTVKVDPKLRPLGGKEYFFP</sequence>
<feature type="region of interest" description="Disordered" evidence="1">
    <location>
        <begin position="93"/>
        <end position="115"/>
    </location>
</feature>
<dbReference type="NCBIfam" id="NF047764">
    <property type="entry name" value="LIC_11883_fam"/>
    <property type="match status" value="1"/>
</dbReference>
<keyword evidence="2" id="KW-0732">Signal</keyword>
<feature type="signal peptide" evidence="2">
    <location>
        <begin position="1"/>
        <end position="19"/>
    </location>
</feature>
<dbReference type="Proteomes" id="UP000232196">
    <property type="component" value="Unassembled WGS sequence"/>
</dbReference>
<name>A0A2M9XF43_9LEPT</name>
<proteinExistence type="predicted"/>
<dbReference type="AlphaFoldDB" id="A0A2M9XF43"/>
<dbReference type="RefSeq" id="WP_100706038.1">
    <property type="nucleotide sequence ID" value="NZ_NPDL01000003.1"/>
</dbReference>
<evidence type="ECO:0000313" key="3">
    <source>
        <dbReference type="EMBL" id="PJZ26249.1"/>
    </source>
</evidence>
<protein>
    <submittedName>
        <fullName evidence="3">Uncharacterized protein</fullName>
    </submittedName>
</protein>
<reference evidence="3 4" key="1">
    <citation type="submission" date="2017-07" db="EMBL/GenBank/DDBJ databases">
        <title>Leptospira spp. isolated from tropical soils.</title>
        <authorList>
            <person name="Thibeaux R."/>
            <person name="Iraola G."/>
            <person name="Ferres I."/>
            <person name="Bierque E."/>
            <person name="Girault D."/>
            <person name="Soupe-Gilbert M.-E."/>
            <person name="Picardeau M."/>
            <person name="Goarant C."/>
        </authorList>
    </citation>
    <scope>NUCLEOTIDE SEQUENCE [LARGE SCALE GENOMIC DNA]</scope>
    <source>
        <strain evidence="3 4">MCA1-C-A1</strain>
    </source>
</reference>
<evidence type="ECO:0000256" key="1">
    <source>
        <dbReference type="SAM" id="MobiDB-lite"/>
    </source>
</evidence>
<evidence type="ECO:0000256" key="2">
    <source>
        <dbReference type="SAM" id="SignalP"/>
    </source>
</evidence>
<evidence type="ECO:0000313" key="4">
    <source>
        <dbReference type="Proteomes" id="UP000232196"/>
    </source>
</evidence>
<organism evidence="3 4">
    <name type="scientific">Leptospira hartskeerlii</name>
    <dbReference type="NCBI Taxonomy" id="2023177"/>
    <lineage>
        <taxon>Bacteria</taxon>
        <taxon>Pseudomonadati</taxon>
        <taxon>Spirochaetota</taxon>
        <taxon>Spirochaetia</taxon>
        <taxon>Leptospirales</taxon>
        <taxon>Leptospiraceae</taxon>
        <taxon>Leptospira</taxon>
    </lineage>
</organism>
<dbReference type="EMBL" id="NPDN01000003">
    <property type="protein sequence ID" value="PJZ26249.1"/>
    <property type="molecule type" value="Genomic_DNA"/>
</dbReference>
<gene>
    <name evidence="3" type="ORF">CH357_07040</name>
</gene>
<dbReference type="OrthoDB" id="346112at2"/>
<accession>A0A2M9XF43</accession>